<evidence type="ECO:0000313" key="2">
    <source>
        <dbReference type="Proteomes" id="UP001152888"/>
    </source>
</evidence>
<name>A0A9P0JZM4_ACAOB</name>
<proteinExistence type="predicted"/>
<dbReference type="Proteomes" id="UP001152888">
    <property type="component" value="Unassembled WGS sequence"/>
</dbReference>
<comment type="caution">
    <text evidence="1">The sequence shown here is derived from an EMBL/GenBank/DDBJ whole genome shotgun (WGS) entry which is preliminary data.</text>
</comment>
<organism evidence="1 2">
    <name type="scientific">Acanthoscelides obtectus</name>
    <name type="common">Bean weevil</name>
    <name type="synonym">Bruchus obtectus</name>
    <dbReference type="NCBI Taxonomy" id="200917"/>
    <lineage>
        <taxon>Eukaryota</taxon>
        <taxon>Metazoa</taxon>
        <taxon>Ecdysozoa</taxon>
        <taxon>Arthropoda</taxon>
        <taxon>Hexapoda</taxon>
        <taxon>Insecta</taxon>
        <taxon>Pterygota</taxon>
        <taxon>Neoptera</taxon>
        <taxon>Endopterygota</taxon>
        <taxon>Coleoptera</taxon>
        <taxon>Polyphaga</taxon>
        <taxon>Cucujiformia</taxon>
        <taxon>Chrysomeloidea</taxon>
        <taxon>Chrysomelidae</taxon>
        <taxon>Bruchinae</taxon>
        <taxon>Bruchini</taxon>
        <taxon>Acanthoscelides</taxon>
    </lineage>
</organism>
<accession>A0A9P0JZM4</accession>
<gene>
    <name evidence="1" type="ORF">ACAOBT_LOCUS5183</name>
</gene>
<sequence length="158" mass="19119">MEVDSIHTCIEKTIRNRKINIPADYVHACVTSRQNPKRYNVRYITSNFLKEFDTLNYYKSIRPGRDTMVKICALKYDPSGKIYKLRHTDSWEQLNPTIKLSSPRLDSLHNMYQERRKIKKEKYEHLQIFKKTLLQDYYTFYDNLPYEKKITFSPCNMF</sequence>
<protein>
    <submittedName>
        <fullName evidence="1">Uncharacterized protein</fullName>
    </submittedName>
</protein>
<reference evidence="1" key="1">
    <citation type="submission" date="2022-03" db="EMBL/GenBank/DDBJ databases">
        <authorList>
            <person name="Sayadi A."/>
        </authorList>
    </citation>
    <scope>NUCLEOTIDE SEQUENCE</scope>
</reference>
<dbReference type="AlphaFoldDB" id="A0A9P0JZM4"/>
<evidence type="ECO:0000313" key="1">
    <source>
        <dbReference type="EMBL" id="CAH1963411.1"/>
    </source>
</evidence>
<dbReference type="OrthoDB" id="6740080at2759"/>
<dbReference type="EMBL" id="CAKOFQ010006707">
    <property type="protein sequence ID" value="CAH1963411.1"/>
    <property type="molecule type" value="Genomic_DNA"/>
</dbReference>
<keyword evidence="2" id="KW-1185">Reference proteome</keyword>